<dbReference type="InterPro" id="IPR038232">
    <property type="entry name" value="PknH-like_Extracell_sf"/>
</dbReference>
<dbReference type="EMBL" id="UPHM01000151">
    <property type="protein sequence ID" value="VBA31945.1"/>
    <property type="molecule type" value="Genomic_DNA"/>
</dbReference>
<organism evidence="2 3">
    <name type="scientific">Mycobacterium persicum</name>
    <dbReference type="NCBI Taxonomy" id="1487726"/>
    <lineage>
        <taxon>Bacteria</taxon>
        <taxon>Bacillati</taxon>
        <taxon>Actinomycetota</taxon>
        <taxon>Actinomycetes</taxon>
        <taxon>Mycobacteriales</taxon>
        <taxon>Mycobacteriaceae</taxon>
        <taxon>Mycobacterium</taxon>
    </lineage>
</organism>
<comment type="caution">
    <text evidence="2">The sequence shown here is derived from an EMBL/GenBank/DDBJ whole genome shotgun (WGS) entry which is preliminary data.</text>
</comment>
<sequence length="130" mass="13846">MRLRRKAFTPSSCRCDGGADSPVSYTNGNPDNHAKVTVVSDTDGVASTVLLPAGVGEPQDSECGRAMSAQRNIVVDVRACGPNTMTAAPMLVRAINDNIKNPEQGTGRVRVLGEIRAPHQRAWSTRTSAR</sequence>
<proteinExistence type="predicted"/>
<gene>
    <name evidence="2" type="ORF">LAUMK4_05628</name>
</gene>
<name>A0ABY6RSP3_9MYCO</name>
<keyword evidence="3" id="KW-1185">Reference proteome</keyword>
<dbReference type="Gene3D" id="3.40.1000.70">
    <property type="entry name" value="PknH-like extracellular domain"/>
    <property type="match status" value="1"/>
</dbReference>
<evidence type="ECO:0000313" key="2">
    <source>
        <dbReference type="EMBL" id="VBA31945.1"/>
    </source>
</evidence>
<dbReference type="RefSeq" id="WP_122526553.1">
    <property type="nucleotide sequence ID" value="NZ_UPHM01000151.1"/>
</dbReference>
<evidence type="ECO:0000313" key="3">
    <source>
        <dbReference type="Proteomes" id="UP000271464"/>
    </source>
</evidence>
<dbReference type="Proteomes" id="UP000271464">
    <property type="component" value="Unassembled WGS sequence"/>
</dbReference>
<evidence type="ECO:0000259" key="1">
    <source>
        <dbReference type="Pfam" id="PF14032"/>
    </source>
</evidence>
<accession>A0ABY6RSP3</accession>
<reference evidence="2 3" key="1">
    <citation type="submission" date="2018-09" db="EMBL/GenBank/DDBJ databases">
        <authorList>
            <person name="Tagini F."/>
        </authorList>
    </citation>
    <scope>NUCLEOTIDE SEQUENCE [LARGE SCALE GENOMIC DNA]</scope>
    <source>
        <strain evidence="2 3">MK4</strain>
    </source>
</reference>
<dbReference type="Pfam" id="PF14032">
    <property type="entry name" value="PknH_C"/>
    <property type="match status" value="1"/>
</dbReference>
<dbReference type="InterPro" id="IPR026954">
    <property type="entry name" value="PknH-like_Extracell"/>
</dbReference>
<protein>
    <recommendedName>
        <fullName evidence="1">PknH-like extracellular domain-containing protein</fullName>
    </recommendedName>
</protein>
<feature type="domain" description="PknH-like extracellular" evidence="1">
    <location>
        <begin position="14"/>
        <end position="97"/>
    </location>
</feature>